<organism evidence="6 7">
    <name type="scientific">Limnoglobus roseus</name>
    <dbReference type="NCBI Taxonomy" id="2598579"/>
    <lineage>
        <taxon>Bacteria</taxon>
        <taxon>Pseudomonadati</taxon>
        <taxon>Planctomycetota</taxon>
        <taxon>Planctomycetia</taxon>
        <taxon>Gemmatales</taxon>
        <taxon>Gemmataceae</taxon>
        <taxon>Limnoglobus</taxon>
    </lineage>
</organism>
<evidence type="ECO:0000256" key="4">
    <source>
        <dbReference type="ARBA" id="ARBA00023163"/>
    </source>
</evidence>
<evidence type="ECO:0000256" key="2">
    <source>
        <dbReference type="ARBA" id="ARBA00023015"/>
    </source>
</evidence>
<dbReference type="Proteomes" id="UP000324974">
    <property type="component" value="Chromosome"/>
</dbReference>
<dbReference type="InterPro" id="IPR013324">
    <property type="entry name" value="RNA_pol_sigma_r3/r4-like"/>
</dbReference>
<keyword evidence="4" id="KW-0804">Transcription</keyword>
<dbReference type="RefSeq" id="WP_149109403.1">
    <property type="nucleotide sequence ID" value="NZ_CP042425.1"/>
</dbReference>
<comment type="similarity">
    <text evidence="1">Belongs to the sigma-70 factor family. ECF subfamily.</text>
</comment>
<dbReference type="GO" id="GO:0003677">
    <property type="term" value="F:DNA binding"/>
    <property type="evidence" value="ECO:0007669"/>
    <property type="project" value="InterPro"/>
</dbReference>
<dbReference type="OrthoDB" id="273082at2"/>
<dbReference type="InterPro" id="IPR013325">
    <property type="entry name" value="RNA_pol_sigma_r2"/>
</dbReference>
<evidence type="ECO:0000259" key="5">
    <source>
        <dbReference type="PROSITE" id="PS00622"/>
    </source>
</evidence>
<dbReference type="GO" id="GO:0016987">
    <property type="term" value="F:sigma factor activity"/>
    <property type="evidence" value="ECO:0007669"/>
    <property type="project" value="UniProtKB-KW"/>
</dbReference>
<dbReference type="PROSITE" id="PS00622">
    <property type="entry name" value="HTH_LUXR_1"/>
    <property type="match status" value="1"/>
</dbReference>
<dbReference type="InterPro" id="IPR014284">
    <property type="entry name" value="RNA_pol_sigma-70_dom"/>
</dbReference>
<dbReference type="EMBL" id="CP042425">
    <property type="protein sequence ID" value="QEL14514.1"/>
    <property type="molecule type" value="Genomic_DNA"/>
</dbReference>
<reference evidence="7" key="1">
    <citation type="submission" date="2019-08" db="EMBL/GenBank/DDBJ databases">
        <title>Limnoglobus roseus gen. nov., sp. nov., a novel freshwater planctomycete with a giant genome from the family Gemmataceae.</title>
        <authorList>
            <person name="Kulichevskaya I.S."/>
            <person name="Naumoff D.G."/>
            <person name="Miroshnikov K."/>
            <person name="Ivanova A."/>
            <person name="Philippov D.A."/>
            <person name="Hakobyan A."/>
            <person name="Rijpstra I.C."/>
            <person name="Sinninghe Damste J.S."/>
            <person name="Liesack W."/>
            <person name="Dedysh S.N."/>
        </authorList>
    </citation>
    <scope>NUCLEOTIDE SEQUENCE [LARGE SCALE GENOMIC DNA]</scope>
    <source>
        <strain evidence="7">PX52</strain>
    </source>
</reference>
<dbReference type="PANTHER" id="PTHR43133:SF25">
    <property type="entry name" value="RNA POLYMERASE SIGMA FACTOR RFAY-RELATED"/>
    <property type="match status" value="1"/>
</dbReference>
<dbReference type="Gene3D" id="1.10.1740.10">
    <property type="match status" value="1"/>
</dbReference>
<keyword evidence="2" id="KW-0805">Transcription regulation</keyword>
<evidence type="ECO:0000256" key="3">
    <source>
        <dbReference type="ARBA" id="ARBA00023082"/>
    </source>
</evidence>
<evidence type="ECO:0000313" key="6">
    <source>
        <dbReference type="EMBL" id="QEL14514.1"/>
    </source>
</evidence>
<dbReference type="GO" id="GO:0006352">
    <property type="term" value="P:DNA-templated transcription initiation"/>
    <property type="evidence" value="ECO:0007669"/>
    <property type="project" value="InterPro"/>
</dbReference>
<dbReference type="SUPFAM" id="SSF88946">
    <property type="entry name" value="Sigma2 domain of RNA polymerase sigma factors"/>
    <property type="match status" value="1"/>
</dbReference>
<dbReference type="Pfam" id="PF08281">
    <property type="entry name" value="Sigma70_r4_2"/>
    <property type="match status" value="1"/>
</dbReference>
<dbReference type="InterPro" id="IPR000792">
    <property type="entry name" value="Tscrpt_reg_LuxR_C"/>
</dbReference>
<dbReference type="AlphaFoldDB" id="A0A5C1ABJ8"/>
<gene>
    <name evidence="6" type="ORF">PX52LOC_01404</name>
</gene>
<keyword evidence="7" id="KW-1185">Reference proteome</keyword>
<feature type="domain" description="HTH luxR-type" evidence="5">
    <location>
        <begin position="166"/>
        <end position="193"/>
    </location>
</feature>
<keyword evidence="3" id="KW-0731">Sigma factor</keyword>
<dbReference type="CDD" id="cd06171">
    <property type="entry name" value="Sigma70_r4"/>
    <property type="match status" value="1"/>
</dbReference>
<accession>A0A5C1ABJ8</accession>
<sequence length="211" mass="23906">MASAKNSLDHCPDEKLLERLRTGQRDVLGPLVRRYERELYGYLRRYLGDDELAADVFQNTFVAVFLKIKHYEPGRPARPWLYAIATNQAIDALRRQKRRHERTVDSLNGPEDGPDTARSLFDLLATREVDPAANAEGVELAAQVRQSVDQLPDLLRQAIILAYFQGLKYQEIADALDIPLGTVKSRLNAAMTKLAELWQAPTKAPTREHKS</sequence>
<dbReference type="KEGG" id="lrs:PX52LOC_01404"/>
<dbReference type="NCBIfam" id="TIGR02937">
    <property type="entry name" value="sigma70-ECF"/>
    <property type="match status" value="1"/>
</dbReference>
<dbReference type="Gene3D" id="1.10.10.10">
    <property type="entry name" value="Winged helix-like DNA-binding domain superfamily/Winged helix DNA-binding domain"/>
    <property type="match status" value="1"/>
</dbReference>
<evidence type="ECO:0000313" key="7">
    <source>
        <dbReference type="Proteomes" id="UP000324974"/>
    </source>
</evidence>
<dbReference type="Pfam" id="PF04542">
    <property type="entry name" value="Sigma70_r2"/>
    <property type="match status" value="1"/>
</dbReference>
<dbReference type="InterPro" id="IPR039425">
    <property type="entry name" value="RNA_pol_sigma-70-like"/>
</dbReference>
<protein>
    <submittedName>
        <fullName evidence="6">RNA polymerase subunit sigma-70</fullName>
    </submittedName>
</protein>
<proteinExistence type="inferred from homology"/>
<dbReference type="InterPro" id="IPR036388">
    <property type="entry name" value="WH-like_DNA-bd_sf"/>
</dbReference>
<dbReference type="SUPFAM" id="SSF88659">
    <property type="entry name" value="Sigma3 and sigma4 domains of RNA polymerase sigma factors"/>
    <property type="match status" value="1"/>
</dbReference>
<dbReference type="PANTHER" id="PTHR43133">
    <property type="entry name" value="RNA POLYMERASE ECF-TYPE SIGMA FACTO"/>
    <property type="match status" value="1"/>
</dbReference>
<evidence type="ECO:0000256" key="1">
    <source>
        <dbReference type="ARBA" id="ARBA00010641"/>
    </source>
</evidence>
<dbReference type="InterPro" id="IPR007627">
    <property type="entry name" value="RNA_pol_sigma70_r2"/>
</dbReference>
<dbReference type="InterPro" id="IPR013249">
    <property type="entry name" value="RNA_pol_sigma70_r4_t2"/>
</dbReference>
<name>A0A5C1ABJ8_9BACT</name>